<dbReference type="AlphaFoldDB" id="A0A0A8Z4A1"/>
<reference evidence="1" key="2">
    <citation type="journal article" date="2015" name="Data Brief">
        <title>Shoot transcriptome of the giant reed, Arundo donax.</title>
        <authorList>
            <person name="Barrero R.A."/>
            <person name="Guerrero F.D."/>
            <person name="Moolhuijzen P."/>
            <person name="Goolsby J.A."/>
            <person name="Tidwell J."/>
            <person name="Bellgard S.E."/>
            <person name="Bellgard M.I."/>
        </authorList>
    </citation>
    <scope>NUCLEOTIDE SEQUENCE</scope>
    <source>
        <tissue evidence="1">Shoot tissue taken approximately 20 cm above the soil surface</tissue>
    </source>
</reference>
<organism evidence="1">
    <name type="scientific">Arundo donax</name>
    <name type="common">Giant reed</name>
    <name type="synonym">Donax arundinaceus</name>
    <dbReference type="NCBI Taxonomy" id="35708"/>
    <lineage>
        <taxon>Eukaryota</taxon>
        <taxon>Viridiplantae</taxon>
        <taxon>Streptophyta</taxon>
        <taxon>Embryophyta</taxon>
        <taxon>Tracheophyta</taxon>
        <taxon>Spermatophyta</taxon>
        <taxon>Magnoliopsida</taxon>
        <taxon>Liliopsida</taxon>
        <taxon>Poales</taxon>
        <taxon>Poaceae</taxon>
        <taxon>PACMAD clade</taxon>
        <taxon>Arundinoideae</taxon>
        <taxon>Arundineae</taxon>
        <taxon>Arundo</taxon>
    </lineage>
</organism>
<reference evidence="1" key="1">
    <citation type="submission" date="2014-09" db="EMBL/GenBank/DDBJ databases">
        <authorList>
            <person name="Magalhaes I.L.F."/>
            <person name="Oliveira U."/>
            <person name="Santos F.R."/>
            <person name="Vidigal T.H.D.A."/>
            <person name="Brescovit A.D."/>
            <person name="Santos A.J."/>
        </authorList>
    </citation>
    <scope>NUCLEOTIDE SEQUENCE</scope>
    <source>
        <tissue evidence="1">Shoot tissue taken approximately 20 cm above the soil surface</tissue>
    </source>
</reference>
<proteinExistence type="predicted"/>
<evidence type="ECO:0000313" key="1">
    <source>
        <dbReference type="EMBL" id="JAD33606.1"/>
    </source>
</evidence>
<accession>A0A0A8Z4A1</accession>
<name>A0A0A8Z4A1_ARUDO</name>
<protein>
    <submittedName>
        <fullName evidence="1">Uncharacterized protein</fullName>
    </submittedName>
</protein>
<dbReference type="EMBL" id="GBRH01264289">
    <property type="protein sequence ID" value="JAD33606.1"/>
    <property type="molecule type" value="Transcribed_RNA"/>
</dbReference>
<sequence length="79" mass="8986">MPTETSGPLHFWKIRYQQHNFMDLLTLEHCPLPCHTELHLNRSSCLSLSLSISMDDTVSFTTYKSSGWTADAQSIPISM</sequence>